<protein>
    <submittedName>
        <fullName evidence="2">Ankyrin</fullName>
    </submittedName>
</protein>
<dbReference type="AlphaFoldDB" id="A0A0N5CEK6"/>
<reference evidence="2" key="1">
    <citation type="submission" date="2017-02" db="UniProtKB">
        <authorList>
            <consortium name="WormBaseParasite"/>
        </authorList>
    </citation>
    <scope>IDENTIFICATION</scope>
</reference>
<dbReference type="WBParaSite" id="SPAL_0001629400.1">
    <property type="protein sequence ID" value="SPAL_0001629400.1"/>
    <property type="gene ID" value="SPAL_0001629400"/>
</dbReference>
<evidence type="ECO:0000313" key="2">
    <source>
        <dbReference type="WBParaSite" id="SPAL_0001629400.1"/>
    </source>
</evidence>
<organism evidence="1 2">
    <name type="scientific">Strongyloides papillosus</name>
    <name type="common">Intestinal threadworm</name>
    <dbReference type="NCBI Taxonomy" id="174720"/>
    <lineage>
        <taxon>Eukaryota</taxon>
        <taxon>Metazoa</taxon>
        <taxon>Ecdysozoa</taxon>
        <taxon>Nematoda</taxon>
        <taxon>Chromadorea</taxon>
        <taxon>Rhabditida</taxon>
        <taxon>Tylenchina</taxon>
        <taxon>Panagrolaimomorpha</taxon>
        <taxon>Strongyloidoidea</taxon>
        <taxon>Strongyloididae</taxon>
        <taxon>Strongyloides</taxon>
    </lineage>
</organism>
<accession>A0A0N5CEK6</accession>
<name>A0A0N5CEK6_STREA</name>
<evidence type="ECO:0000313" key="1">
    <source>
        <dbReference type="Proteomes" id="UP000046392"/>
    </source>
</evidence>
<dbReference type="Proteomes" id="UP000046392">
    <property type="component" value="Unplaced"/>
</dbReference>
<keyword evidence="1" id="KW-1185">Reference proteome</keyword>
<proteinExistence type="predicted"/>
<sequence length="631" mass="74463">MTSIIENFLSKLSDHSGCVKGVEESFKSLNNEIKNKRVTIGKRDVKNIISTMYSETRKYPELNQFWGRYTNILQYNNKEVRRVIVKNLVGNDAEGNVVCPYRVLDLLFQDKEMVKMCESRKTFFQAILQVKDLCPDYLHYLGGDSRTGEKFRKSIGDFIIDHWRPLFIPESGEEVPKYIDEVLRYVGLNRSRLNQVDDSDIVQNFQSFRKVWCNLNFDAVDNDCKEQFYDNSRAVQKHNSVNYGKLIDDYKSGIVKREIFLENLYGMMMYGEKREEILKRIKIKLEEFYGFFKNLDFDHHSDISVIPEEITKLYTLDEYPSKIIKPTIGDSFFSYQKSSLFRECNPKECNQNCDKSSHHKWFELTLVEDSDRAVEIIDKLKKRVVEGSTTVLFMDIKLSIKFSTEEITYINIFLPRSEFISFNLSKINNSFVASKIVDFLFSTKEYQICCYNNVEMEKKFVEIFGNVFRDRNGKFPYATVIGLLNRLSTLVESGGEECSIPKYFPNTWKLAYRYKSIDYSKYSDDEEEVIEHVDDEVGITKQQRRCIRRMSSHMEFRNLCYLTTGYDYDESESAPYSFWHRNPLRTQQREEMKTRLIALYDILYYLNNAMYKDPDYKNIGVPILTVRIGKK</sequence>